<dbReference type="EMBL" id="AP004613">
    <property type="protein sequence ID" value="BAD68981.1"/>
    <property type="molecule type" value="Genomic_DNA"/>
</dbReference>
<reference evidence="2" key="1">
    <citation type="submission" date="2002-01" db="EMBL/GenBank/DDBJ databases">
        <title>Oryza sativa nipponbare(GA3) genomic DNA, chromosome 1, BAC clone:OJ1123_G09.</title>
        <authorList>
            <person name="Sasaki T."/>
            <person name="Matsumoto T."/>
            <person name="Yamamoto K."/>
        </authorList>
    </citation>
    <scope>NUCLEOTIDE SEQUENCE</scope>
</reference>
<evidence type="ECO:0000313" key="2">
    <source>
        <dbReference type="EMBL" id="BAD68981.1"/>
    </source>
</evidence>
<gene>
    <name evidence="2" type="primary">OJ1123_G09.14</name>
</gene>
<feature type="region of interest" description="Disordered" evidence="1">
    <location>
        <begin position="110"/>
        <end position="147"/>
    </location>
</feature>
<evidence type="ECO:0000256" key="1">
    <source>
        <dbReference type="SAM" id="MobiDB-lite"/>
    </source>
</evidence>
<feature type="compositionally biased region" description="Basic and acidic residues" evidence="1">
    <location>
        <begin position="118"/>
        <end position="130"/>
    </location>
</feature>
<dbReference type="AlphaFoldDB" id="Q5VNJ3"/>
<feature type="compositionally biased region" description="Basic and acidic residues" evidence="1">
    <location>
        <begin position="136"/>
        <end position="147"/>
    </location>
</feature>
<proteinExistence type="predicted"/>
<accession>Q5VNJ3</accession>
<sequence length="164" mass="17373">MVELTGDRGNMGFDGDPAVEVRWDAANAVDVLASRVVAGNGGKWSGCWGAARHGDADDARGAARGRWELRQRAAGEGGGSGLWWRRGFNAEEVVAEVRHATAKPSVVVAQRGDGYDGDGVRSEHAGERRRSVGRGEQGRARGELGRGGEMREDGWGMLFIGLGA</sequence>
<dbReference type="Proteomes" id="UP000817658">
    <property type="component" value="Chromosome 1"/>
</dbReference>
<protein>
    <submittedName>
        <fullName evidence="2">Uncharacterized protein OJ1123_G09.14</fullName>
    </submittedName>
</protein>
<name>Q5VNJ3_ORYSJ</name>
<organism evidence="2">
    <name type="scientific">Oryza sativa subsp. japonica</name>
    <name type="common">Rice</name>
    <dbReference type="NCBI Taxonomy" id="39947"/>
    <lineage>
        <taxon>Eukaryota</taxon>
        <taxon>Viridiplantae</taxon>
        <taxon>Streptophyta</taxon>
        <taxon>Embryophyta</taxon>
        <taxon>Tracheophyta</taxon>
        <taxon>Spermatophyta</taxon>
        <taxon>Magnoliopsida</taxon>
        <taxon>Liliopsida</taxon>
        <taxon>Poales</taxon>
        <taxon>Poaceae</taxon>
        <taxon>BOP clade</taxon>
        <taxon>Oryzoideae</taxon>
        <taxon>Oryzeae</taxon>
        <taxon>Oryzinae</taxon>
        <taxon>Oryza</taxon>
        <taxon>Oryza sativa</taxon>
    </lineage>
</organism>